<dbReference type="CDD" id="cd01171">
    <property type="entry name" value="YXKO-related"/>
    <property type="match status" value="1"/>
</dbReference>
<evidence type="ECO:0000256" key="8">
    <source>
        <dbReference type="ARBA" id="ARBA00022857"/>
    </source>
</evidence>
<feature type="binding site" evidence="18">
    <location>
        <position position="164"/>
    </location>
    <ligand>
        <name>K(+)</name>
        <dbReference type="ChEBI" id="CHEBI:29103"/>
    </ligand>
</feature>
<dbReference type="EMBL" id="CP000878">
    <property type="protein sequence ID" value="ABX09268.1"/>
    <property type="molecule type" value="Genomic_DNA"/>
</dbReference>
<evidence type="ECO:0000256" key="12">
    <source>
        <dbReference type="ARBA" id="ARBA00023239"/>
    </source>
</evidence>
<dbReference type="PROSITE" id="PS51385">
    <property type="entry name" value="YJEF_N"/>
    <property type="match status" value="1"/>
</dbReference>
<dbReference type="AlphaFoldDB" id="A9BBQ6"/>
<dbReference type="Gene3D" id="3.40.1190.20">
    <property type="match status" value="1"/>
</dbReference>
<dbReference type="InterPro" id="IPR017953">
    <property type="entry name" value="Carbohydrate_kinase_pred_CS"/>
</dbReference>
<gene>
    <name evidence="17" type="primary">nnrD</name>
    <name evidence="18" type="synonym">nnrE</name>
    <name evidence="22" type="ordered locus">P9211_13371</name>
</gene>
<organism evidence="22 23">
    <name type="scientific">Prochlorococcus marinus (strain MIT 9211)</name>
    <dbReference type="NCBI Taxonomy" id="93059"/>
    <lineage>
        <taxon>Bacteria</taxon>
        <taxon>Bacillati</taxon>
        <taxon>Cyanobacteriota</taxon>
        <taxon>Cyanophyceae</taxon>
        <taxon>Synechococcales</taxon>
        <taxon>Prochlorococcaceae</taxon>
        <taxon>Prochlorococcus</taxon>
    </lineage>
</organism>
<dbReference type="GO" id="GO:0110051">
    <property type="term" value="P:metabolite repair"/>
    <property type="evidence" value="ECO:0007669"/>
    <property type="project" value="TreeGrafter"/>
</dbReference>
<dbReference type="eggNOG" id="COG0063">
    <property type="taxonomic scope" value="Bacteria"/>
</dbReference>
<dbReference type="GO" id="GO:0016301">
    <property type="term" value="F:kinase activity"/>
    <property type="evidence" value="ECO:0007669"/>
    <property type="project" value="UniProtKB-KW"/>
</dbReference>
<feature type="binding site" evidence="18">
    <location>
        <begin position="131"/>
        <end position="137"/>
    </location>
    <ligand>
        <name>(6S)-NADPHX</name>
        <dbReference type="ChEBI" id="CHEBI:64076"/>
    </ligand>
</feature>
<evidence type="ECO:0000313" key="22">
    <source>
        <dbReference type="EMBL" id="ABX09268.1"/>
    </source>
</evidence>
<dbReference type="NCBIfam" id="TIGR00197">
    <property type="entry name" value="yjeF_nterm"/>
    <property type="match status" value="1"/>
</dbReference>
<keyword evidence="11 18" id="KW-0413">Isomerase</keyword>
<keyword evidence="9 18" id="KW-0630">Potassium</keyword>
<dbReference type="HOGENOM" id="CLU_024853_4_1_3"/>
<evidence type="ECO:0000256" key="6">
    <source>
        <dbReference type="ARBA" id="ARBA00022741"/>
    </source>
</evidence>
<reference evidence="22 23" key="1">
    <citation type="journal article" date="2007" name="PLoS Genet.">
        <title>Patterns and implications of gene gain and loss in the evolution of Prochlorococcus.</title>
        <authorList>
            <person name="Kettler G.C."/>
            <person name="Martiny A.C."/>
            <person name="Huang K."/>
            <person name="Zucker J."/>
            <person name="Coleman M.L."/>
            <person name="Rodrigue S."/>
            <person name="Chen F."/>
            <person name="Lapidus A."/>
            <person name="Ferriera S."/>
            <person name="Johnson J."/>
            <person name="Steglich C."/>
            <person name="Church G.M."/>
            <person name="Richardson P."/>
            <person name="Chisholm S.W."/>
        </authorList>
    </citation>
    <scope>NUCLEOTIDE SEQUENCE [LARGE SCALE GENOMIC DNA]</scope>
    <source>
        <strain evidence="23">MIT 9211</strain>
    </source>
</reference>
<comment type="catalytic activity">
    <reaction evidence="15 17 19">
        <text>(6S)-NADHX + ADP = AMP + phosphate + NADH + H(+)</text>
        <dbReference type="Rhea" id="RHEA:32223"/>
        <dbReference type="ChEBI" id="CHEBI:15378"/>
        <dbReference type="ChEBI" id="CHEBI:43474"/>
        <dbReference type="ChEBI" id="CHEBI:57945"/>
        <dbReference type="ChEBI" id="CHEBI:64074"/>
        <dbReference type="ChEBI" id="CHEBI:456215"/>
        <dbReference type="ChEBI" id="CHEBI:456216"/>
        <dbReference type="EC" id="4.2.1.136"/>
    </reaction>
</comment>
<name>A9BBQ6_PROM4</name>
<comment type="cofactor">
    <cofactor evidence="18 19">
        <name>K(+)</name>
        <dbReference type="ChEBI" id="CHEBI:29103"/>
    </cofactor>
    <text evidence="18 19">Binds 1 potassium ion per subunit.</text>
</comment>
<dbReference type="EC" id="4.2.1.136" evidence="19"/>
<feature type="binding site" evidence="18">
    <location>
        <position position="161"/>
    </location>
    <ligand>
        <name>(6S)-NADPHX</name>
        <dbReference type="ChEBI" id="CHEBI:64076"/>
    </ligand>
</feature>
<feature type="binding site" evidence="17">
    <location>
        <position position="391"/>
    </location>
    <ligand>
        <name>(6S)-NADPHX</name>
        <dbReference type="ChEBI" id="CHEBI:64076"/>
    </ligand>
</feature>
<feature type="binding site" evidence="18">
    <location>
        <position position="127"/>
    </location>
    <ligand>
        <name>K(+)</name>
        <dbReference type="ChEBI" id="CHEBI:29103"/>
    </ligand>
</feature>
<comment type="caution">
    <text evidence="18">Lacks conserved residue(s) required for the propagation of feature annotation.</text>
</comment>
<comment type="cofactor">
    <cofactor evidence="17">
        <name>Mg(2+)</name>
        <dbReference type="ChEBI" id="CHEBI:18420"/>
    </cofactor>
</comment>
<dbReference type="HAMAP" id="MF_01966">
    <property type="entry name" value="NADHX_epimerase"/>
    <property type="match status" value="1"/>
</dbReference>
<keyword evidence="6 17" id="KW-0547">Nucleotide-binding</keyword>
<keyword evidence="7 17" id="KW-0067">ATP-binding</keyword>
<dbReference type="Gene3D" id="3.40.50.10260">
    <property type="entry name" value="YjeF N-terminal domain"/>
    <property type="match status" value="1"/>
</dbReference>
<dbReference type="InterPro" id="IPR029056">
    <property type="entry name" value="Ribokinase-like"/>
</dbReference>
<keyword evidence="13" id="KW-0511">Multifunctional enzyme</keyword>
<feature type="binding site" evidence="18">
    <location>
        <begin position="66"/>
        <end position="70"/>
    </location>
    <ligand>
        <name>(6S)-NADPHX</name>
        <dbReference type="ChEBI" id="CHEBI:64076"/>
    </ligand>
</feature>
<comment type="function">
    <text evidence="14 19">Bifunctional enzyme that catalyzes the epimerization of the S- and R-forms of NAD(P)HX and the dehydration of the S-form of NAD(P)HX at the expense of ADP, which is converted to AMP. This allows the repair of both epimers of NAD(P)HX, a damaged form of NAD(P)H that is a result of enzymatic or heat-dependent hydration.</text>
</comment>
<evidence type="ECO:0000256" key="5">
    <source>
        <dbReference type="ARBA" id="ARBA00022723"/>
    </source>
</evidence>
<evidence type="ECO:0000256" key="16">
    <source>
        <dbReference type="ARBA" id="ARBA00049209"/>
    </source>
</evidence>
<feature type="binding site" evidence="18">
    <location>
        <position position="67"/>
    </location>
    <ligand>
        <name>K(+)</name>
        <dbReference type="ChEBI" id="CHEBI:29103"/>
    </ligand>
</feature>
<dbReference type="InterPro" id="IPR036652">
    <property type="entry name" value="YjeF_N_dom_sf"/>
</dbReference>
<accession>A9BBQ6</accession>
<keyword evidence="8 17" id="KW-0521">NADP</keyword>
<dbReference type="NCBIfam" id="TIGR00196">
    <property type="entry name" value="yjeF_cterm"/>
    <property type="match status" value="1"/>
</dbReference>
<evidence type="ECO:0000256" key="15">
    <source>
        <dbReference type="ARBA" id="ARBA00048238"/>
    </source>
</evidence>
<keyword evidence="22" id="KW-0418">Kinase</keyword>
<comment type="function">
    <text evidence="17">Catalyzes the dehydration of the S-form of NAD(P)HX at the expense of ADP, which is converted to AMP. Together with NAD(P)HX epimerase, which catalyzes the epimerization of the S- and R-forms, the enzyme allows the repair of both epimers of NAD(P)HX, a damaged form of NAD(P)H that is a result of enzymatic or heat-dependent hydration.</text>
</comment>
<keyword evidence="5 18" id="KW-0479">Metal-binding</keyword>
<comment type="function">
    <text evidence="18">Catalyzes the epimerization of the S- and R-forms of NAD(P)HX, a damaged form of NAD(P)H that is a result of enzymatic or heat-dependent hydration. This is a prerequisite for the S-specific NAD(P)H-hydrate dehydratase to allow the repair of both epimers of NAD(P)HX.</text>
</comment>
<sequence length="524" mass="56880">MNWPKSDADHLIASTAQMRSFENNLINRGMPVEALMEKVGQKLKDWFLERPELLLNGVLILVGPGHNGGDGLVLARELFLENIDVSIWCPLPITQSLTRRHQAYSHWLGIKELHEEPNVYCKTLWIDALFGLGQTRPLPEKIANLLKGREEKQPRRLISIDVPSGICSDTGKTFSNVAATASYTLTIGLNKQGLIQDIAIPYVGELIRLDIGIPQKVLKKDKQINFFKLAGDDLFSIPWPEPSSISSKYQRGRLLVVAGSDKYKGAALLALQGALASGVGSIKALLPQKMADNIWQVSPEIVVSGILGNSIDGESEIGEAILKHKLDRLDSLLIGPGLALANEKWSDIACQLEKFPGLLVLDADALNRLAFSTESWEWINKREGPTWLTPHLQEFYRLFPNLKDLSPLDAAPKAAKMTGANVLLKGAHSLIASPSGVRWQLVSTSSCAARAGLGDVLAGFVAGVGAIGFSIGGAMNDELLALAALLHAEAAKSCKKGSKASSIALALEKLVRHIQCPECVQRNI</sequence>
<dbReference type="SUPFAM" id="SSF53613">
    <property type="entry name" value="Ribokinase-like"/>
    <property type="match status" value="1"/>
</dbReference>
<feature type="binding site" evidence="17">
    <location>
        <position position="454"/>
    </location>
    <ligand>
        <name>AMP</name>
        <dbReference type="ChEBI" id="CHEBI:456215"/>
    </ligand>
</feature>
<evidence type="ECO:0000256" key="17">
    <source>
        <dbReference type="HAMAP-Rule" id="MF_01965"/>
    </source>
</evidence>
<keyword evidence="23" id="KW-1185">Reference proteome</keyword>
<evidence type="ECO:0000256" key="13">
    <source>
        <dbReference type="ARBA" id="ARBA00023268"/>
    </source>
</evidence>
<keyword evidence="22" id="KW-0808">Transferase</keyword>
<comment type="similarity">
    <text evidence="18">Belongs to the NnrE/AIBP family.</text>
</comment>
<evidence type="ECO:0000256" key="4">
    <source>
        <dbReference type="ARBA" id="ARBA00009524"/>
    </source>
</evidence>
<dbReference type="EC" id="5.1.99.6" evidence="19"/>
<dbReference type="Pfam" id="PF01256">
    <property type="entry name" value="Carb_kinase"/>
    <property type="match status" value="1"/>
</dbReference>
<evidence type="ECO:0000256" key="14">
    <source>
        <dbReference type="ARBA" id="ARBA00025153"/>
    </source>
</evidence>
<dbReference type="InterPro" id="IPR000631">
    <property type="entry name" value="CARKD"/>
</dbReference>
<comment type="catalytic activity">
    <reaction evidence="2 18 19">
        <text>(6R)-NADPHX = (6S)-NADPHX</text>
        <dbReference type="Rhea" id="RHEA:32227"/>
        <dbReference type="ChEBI" id="CHEBI:64076"/>
        <dbReference type="ChEBI" id="CHEBI:64077"/>
        <dbReference type="EC" id="5.1.99.6"/>
    </reaction>
</comment>
<feature type="binding site" evidence="17">
    <location>
        <position position="455"/>
    </location>
    <ligand>
        <name>(6S)-NADPHX</name>
        <dbReference type="ChEBI" id="CHEBI:64076"/>
    </ligand>
</feature>
<comment type="catalytic activity">
    <reaction evidence="1 18 19">
        <text>(6R)-NADHX = (6S)-NADHX</text>
        <dbReference type="Rhea" id="RHEA:32215"/>
        <dbReference type="ChEBI" id="CHEBI:64074"/>
        <dbReference type="ChEBI" id="CHEBI:64075"/>
        <dbReference type="EC" id="5.1.99.6"/>
    </reaction>
</comment>
<feature type="binding site" evidence="17">
    <location>
        <begin position="425"/>
        <end position="429"/>
    </location>
    <ligand>
        <name>AMP</name>
        <dbReference type="ChEBI" id="CHEBI:456215"/>
    </ligand>
</feature>
<dbReference type="GO" id="GO:0052856">
    <property type="term" value="F:NAD(P)HX epimerase activity"/>
    <property type="evidence" value="ECO:0007669"/>
    <property type="project" value="UniProtKB-UniRule"/>
</dbReference>
<comment type="similarity">
    <text evidence="17">Belongs to the NnrD/CARKD family.</text>
</comment>
<feature type="binding site" evidence="17">
    <location>
        <position position="266"/>
    </location>
    <ligand>
        <name>(6S)-NADPHX</name>
        <dbReference type="ChEBI" id="CHEBI:64076"/>
    </ligand>
</feature>
<dbReference type="Proteomes" id="UP000000788">
    <property type="component" value="Chromosome"/>
</dbReference>
<dbReference type="GO" id="GO:0046872">
    <property type="term" value="F:metal ion binding"/>
    <property type="evidence" value="ECO:0007669"/>
    <property type="project" value="UniProtKB-UniRule"/>
</dbReference>
<dbReference type="STRING" id="93059.P9211_13371"/>
<comment type="similarity">
    <text evidence="3 19">In the N-terminal section; belongs to the NnrE/AIBP family.</text>
</comment>
<dbReference type="InterPro" id="IPR004443">
    <property type="entry name" value="YjeF_N_dom"/>
</dbReference>
<dbReference type="PANTHER" id="PTHR12592">
    <property type="entry name" value="ATP-DEPENDENT (S)-NAD(P)H-HYDRATE DEHYDRATASE FAMILY MEMBER"/>
    <property type="match status" value="1"/>
</dbReference>
<dbReference type="SUPFAM" id="SSF64153">
    <property type="entry name" value="YjeF N-terminal domain-like"/>
    <property type="match status" value="1"/>
</dbReference>
<dbReference type="InterPro" id="IPR030677">
    <property type="entry name" value="Nnr"/>
</dbReference>
<evidence type="ECO:0000259" key="21">
    <source>
        <dbReference type="PROSITE" id="PS51385"/>
    </source>
</evidence>
<evidence type="ECO:0000256" key="18">
    <source>
        <dbReference type="HAMAP-Rule" id="MF_01966"/>
    </source>
</evidence>
<evidence type="ECO:0000256" key="19">
    <source>
        <dbReference type="PIRNR" id="PIRNR017184"/>
    </source>
</evidence>
<evidence type="ECO:0000256" key="7">
    <source>
        <dbReference type="ARBA" id="ARBA00022840"/>
    </source>
</evidence>
<protein>
    <recommendedName>
        <fullName evidence="19">Bifunctional NAD(P)H-hydrate repair enzyme</fullName>
    </recommendedName>
    <alternativeName>
        <fullName evidence="19">Nicotinamide nucleotide repair protein</fullName>
    </alternativeName>
    <domain>
        <recommendedName>
            <fullName evidence="19">ADP-dependent (S)-NAD(P)H-hydrate dehydratase</fullName>
            <ecNumber evidence="19">4.2.1.136</ecNumber>
        </recommendedName>
        <alternativeName>
            <fullName evidence="19">ADP-dependent NAD(P)HX dehydratase</fullName>
        </alternativeName>
    </domain>
    <domain>
        <recommendedName>
            <fullName evidence="19">NAD(P)H-hydrate epimerase</fullName>
            <ecNumber evidence="19">5.1.99.6</ecNumber>
        </recommendedName>
    </domain>
</protein>
<feature type="domain" description="YjeF N-terminal" evidence="21">
    <location>
        <begin position="18"/>
        <end position="219"/>
    </location>
</feature>
<dbReference type="PROSITE" id="PS51383">
    <property type="entry name" value="YJEF_C_3"/>
    <property type="match status" value="1"/>
</dbReference>
<evidence type="ECO:0000259" key="20">
    <source>
        <dbReference type="PROSITE" id="PS51383"/>
    </source>
</evidence>
<dbReference type="HAMAP" id="MF_01965">
    <property type="entry name" value="NADHX_dehydratase"/>
    <property type="match status" value="1"/>
</dbReference>
<evidence type="ECO:0000256" key="9">
    <source>
        <dbReference type="ARBA" id="ARBA00022958"/>
    </source>
</evidence>
<evidence type="ECO:0000256" key="11">
    <source>
        <dbReference type="ARBA" id="ARBA00023235"/>
    </source>
</evidence>
<dbReference type="GO" id="GO:0052855">
    <property type="term" value="F:ADP-dependent NAD(P)H-hydrate dehydratase activity"/>
    <property type="evidence" value="ECO:0007669"/>
    <property type="project" value="UniProtKB-UniRule"/>
</dbReference>
<dbReference type="GO" id="GO:0005524">
    <property type="term" value="F:ATP binding"/>
    <property type="evidence" value="ECO:0007669"/>
    <property type="project" value="UniProtKB-UniRule"/>
</dbReference>
<keyword evidence="10 17" id="KW-0520">NAD</keyword>
<evidence type="ECO:0000256" key="2">
    <source>
        <dbReference type="ARBA" id="ARBA00000909"/>
    </source>
</evidence>
<dbReference type="PANTHER" id="PTHR12592:SF0">
    <property type="entry name" value="ATP-DEPENDENT (S)-NAD(P)H-HYDRATE DEHYDRATASE"/>
    <property type="match status" value="1"/>
</dbReference>
<feature type="domain" description="YjeF C-terminal" evidence="20">
    <location>
        <begin position="231"/>
        <end position="514"/>
    </location>
</feature>
<evidence type="ECO:0000313" key="23">
    <source>
        <dbReference type="Proteomes" id="UP000000788"/>
    </source>
</evidence>
<evidence type="ECO:0000256" key="1">
    <source>
        <dbReference type="ARBA" id="ARBA00000013"/>
    </source>
</evidence>
<dbReference type="KEGG" id="pmj:P9211_13371"/>
<feature type="binding site" evidence="17">
    <location>
        <position position="337"/>
    </location>
    <ligand>
        <name>(6S)-NADPHX</name>
        <dbReference type="ChEBI" id="CHEBI:64076"/>
    </ligand>
</feature>
<dbReference type="OrthoDB" id="9806925at2"/>
<evidence type="ECO:0000256" key="3">
    <source>
        <dbReference type="ARBA" id="ARBA00006001"/>
    </source>
</evidence>
<dbReference type="GO" id="GO:0046496">
    <property type="term" value="P:nicotinamide nucleotide metabolic process"/>
    <property type="evidence" value="ECO:0007669"/>
    <property type="project" value="UniProtKB-UniRule"/>
</dbReference>
<evidence type="ECO:0000256" key="10">
    <source>
        <dbReference type="ARBA" id="ARBA00023027"/>
    </source>
</evidence>
<dbReference type="PIRSF" id="PIRSF017184">
    <property type="entry name" value="Nnr"/>
    <property type="match status" value="1"/>
</dbReference>
<comment type="similarity">
    <text evidence="4 19">In the C-terminal section; belongs to the NnrD/CARKD family.</text>
</comment>
<dbReference type="PROSITE" id="PS01050">
    <property type="entry name" value="YJEF_C_2"/>
    <property type="match status" value="1"/>
</dbReference>
<dbReference type="RefSeq" id="WP_012195889.1">
    <property type="nucleotide sequence ID" value="NC_009976.1"/>
</dbReference>
<comment type="catalytic activity">
    <reaction evidence="16 17 19">
        <text>(6S)-NADPHX + ADP = AMP + phosphate + NADPH + H(+)</text>
        <dbReference type="Rhea" id="RHEA:32235"/>
        <dbReference type="ChEBI" id="CHEBI:15378"/>
        <dbReference type="ChEBI" id="CHEBI:43474"/>
        <dbReference type="ChEBI" id="CHEBI:57783"/>
        <dbReference type="ChEBI" id="CHEBI:64076"/>
        <dbReference type="ChEBI" id="CHEBI:456215"/>
        <dbReference type="ChEBI" id="CHEBI:456216"/>
        <dbReference type="EC" id="4.2.1.136"/>
    </reaction>
</comment>
<comment type="subunit">
    <text evidence="17">Homotetramer.</text>
</comment>
<keyword evidence="12 17" id="KW-0456">Lyase</keyword>
<proteinExistence type="inferred from homology"/>
<dbReference type="Pfam" id="PF03853">
    <property type="entry name" value="YjeF_N"/>
    <property type="match status" value="1"/>
</dbReference>
<dbReference type="eggNOG" id="COG0062">
    <property type="taxonomic scope" value="Bacteria"/>
</dbReference>